<keyword evidence="3" id="KW-0732">Signal</keyword>
<evidence type="ECO:0000256" key="3">
    <source>
        <dbReference type="SAM" id="SignalP"/>
    </source>
</evidence>
<proteinExistence type="predicted"/>
<feature type="region of interest" description="Disordered" evidence="1">
    <location>
        <begin position="313"/>
        <end position="431"/>
    </location>
</feature>
<protein>
    <submittedName>
        <fullName evidence="5">Uncharacterized protein LOC111137658 isoform X1</fullName>
    </submittedName>
</protein>
<dbReference type="AlphaFoldDB" id="A0A8B8EYA9"/>
<feature type="compositionally biased region" description="Polar residues" evidence="1">
    <location>
        <begin position="341"/>
        <end position="350"/>
    </location>
</feature>
<keyword evidence="2" id="KW-0472">Membrane</keyword>
<dbReference type="KEGG" id="cvn:111137658"/>
<sequence>MTDWMEFGLLILVLVFHTVESEPDRQVVNTTCLELAKPSNQPLRLSCGTPDHYHCLLDETYTMEFEVCRAWKWIPGGKCAYFNTYGQGNVDERMCEQQPSLTLTCSTAGNQFKSSSNTQYTACYVKKATTAAVPITTSSSPVTWTSEMENSTSSSDLERIDKASQRKMKALYSVLGILVPVLTICGIILVSRLSKGLHNCKEDPESNIKKTQNSGDSEYGSCCSEEVPMMSAENNDCKSQNSSHRFGDPESNNGKTNAPSAKENVCRPEQEPLISADDIPLMSGNARETNPVTQVQNGEEMVEVKELVDNTLGHSEHSENVQMNENLPEESEEREENKTNTDSVNESAQNCEERSQVEVNESVENTSGHSEQSGNAQSSDELGEEPEEREENKTATDSNDDNHGKEEEKFESAPTSPIITPPGSRNDLDNDHASDYESTEVFDDTIESLLRDVTNSVDEQEVKHRHQLYELLQNDGRELIQEVLRLVITRTVGKTPEELLADEAVKNKLKTILPEEIHRILSNLEEGRTSVGVLYGLIQLYSGKEPKSGWGELVSGSDIGIGDDVERLHRVYSIFKEISNPKTISVDNYTRLLDIMLTACTRLVTADGEHKDSDHALNVKCKVLADKLKAITNPTWSQSFNKAIYSFIKH</sequence>
<feature type="compositionally biased region" description="Polar residues" evidence="1">
    <location>
        <begin position="357"/>
        <end position="380"/>
    </location>
</feature>
<feature type="compositionally biased region" description="Polar residues" evidence="1">
    <location>
        <begin position="233"/>
        <end position="259"/>
    </location>
</feature>
<feature type="chain" id="PRO_5034443396" evidence="3">
    <location>
        <begin position="22"/>
        <end position="650"/>
    </location>
</feature>
<dbReference type="OrthoDB" id="6215577at2759"/>
<evidence type="ECO:0000256" key="1">
    <source>
        <dbReference type="SAM" id="MobiDB-lite"/>
    </source>
</evidence>
<feature type="compositionally biased region" description="Basic and acidic residues" evidence="1">
    <location>
        <begin position="390"/>
        <end position="411"/>
    </location>
</feature>
<dbReference type="RefSeq" id="XP_022344927.1">
    <property type="nucleotide sequence ID" value="XM_022489219.1"/>
</dbReference>
<dbReference type="Proteomes" id="UP000694844">
    <property type="component" value="Chromosome 5"/>
</dbReference>
<feature type="signal peptide" evidence="3">
    <location>
        <begin position="1"/>
        <end position="21"/>
    </location>
</feature>
<feature type="transmembrane region" description="Helical" evidence="2">
    <location>
        <begin position="170"/>
        <end position="191"/>
    </location>
</feature>
<evidence type="ECO:0000256" key="2">
    <source>
        <dbReference type="SAM" id="Phobius"/>
    </source>
</evidence>
<dbReference type="GeneID" id="111137658"/>
<feature type="region of interest" description="Disordered" evidence="1">
    <location>
        <begin position="200"/>
        <end position="220"/>
    </location>
</feature>
<keyword evidence="4" id="KW-1185">Reference proteome</keyword>
<name>A0A8B8EYA9_CRAVI</name>
<accession>A0A8B8EYA9</accession>
<reference evidence="5" key="1">
    <citation type="submission" date="2025-08" db="UniProtKB">
        <authorList>
            <consortium name="RefSeq"/>
        </authorList>
    </citation>
    <scope>IDENTIFICATION</scope>
    <source>
        <tissue evidence="5">Whole sample</tissue>
    </source>
</reference>
<keyword evidence="2" id="KW-0812">Transmembrane</keyword>
<feature type="region of interest" description="Disordered" evidence="1">
    <location>
        <begin position="233"/>
        <end position="265"/>
    </location>
</feature>
<gene>
    <name evidence="5" type="primary">LOC111137658</name>
</gene>
<organism evidence="4 5">
    <name type="scientific">Crassostrea virginica</name>
    <name type="common">Eastern oyster</name>
    <dbReference type="NCBI Taxonomy" id="6565"/>
    <lineage>
        <taxon>Eukaryota</taxon>
        <taxon>Metazoa</taxon>
        <taxon>Spiralia</taxon>
        <taxon>Lophotrochozoa</taxon>
        <taxon>Mollusca</taxon>
        <taxon>Bivalvia</taxon>
        <taxon>Autobranchia</taxon>
        <taxon>Pteriomorphia</taxon>
        <taxon>Ostreida</taxon>
        <taxon>Ostreoidea</taxon>
        <taxon>Ostreidae</taxon>
        <taxon>Crassostrea</taxon>
    </lineage>
</organism>
<keyword evidence="2" id="KW-1133">Transmembrane helix</keyword>
<evidence type="ECO:0000313" key="5">
    <source>
        <dbReference type="RefSeq" id="XP_022344927.1"/>
    </source>
</evidence>
<evidence type="ECO:0000313" key="4">
    <source>
        <dbReference type="Proteomes" id="UP000694844"/>
    </source>
</evidence>